<organism evidence="7 8">
    <name type="scientific">Nitrincola iocasae</name>
    <dbReference type="NCBI Taxonomy" id="2614693"/>
    <lineage>
        <taxon>Bacteria</taxon>
        <taxon>Pseudomonadati</taxon>
        <taxon>Pseudomonadota</taxon>
        <taxon>Gammaproteobacteria</taxon>
        <taxon>Oceanospirillales</taxon>
        <taxon>Oceanospirillaceae</taxon>
        <taxon>Nitrincola</taxon>
    </lineage>
</organism>
<dbReference type="InterPro" id="IPR001801">
    <property type="entry name" value="Histone_HNS"/>
</dbReference>
<dbReference type="SMART" id="SM00528">
    <property type="entry name" value="HNS"/>
    <property type="match status" value="1"/>
</dbReference>
<evidence type="ECO:0000256" key="4">
    <source>
        <dbReference type="ARBA" id="ARBA00023125"/>
    </source>
</evidence>
<dbReference type="GO" id="GO:0030527">
    <property type="term" value="F:structural constituent of chromatin"/>
    <property type="evidence" value="ECO:0007669"/>
    <property type="project" value="InterPro"/>
</dbReference>
<dbReference type="Gene3D" id="1.10.287.1050">
    <property type="entry name" value="H-NS histone-like proteins"/>
    <property type="match status" value="1"/>
</dbReference>
<dbReference type="GO" id="GO:0032993">
    <property type="term" value="C:protein-DNA complex"/>
    <property type="evidence" value="ECO:0007669"/>
    <property type="project" value="TreeGrafter"/>
</dbReference>
<dbReference type="GO" id="GO:0001217">
    <property type="term" value="F:DNA-binding transcription repressor activity"/>
    <property type="evidence" value="ECO:0007669"/>
    <property type="project" value="TreeGrafter"/>
</dbReference>
<name>A0A5J6LB06_9GAMM</name>
<evidence type="ECO:0000259" key="6">
    <source>
        <dbReference type="SMART" id="SM00528"/>
    </source>
</evidence>
<dbReference type="InterPro" id="IPR054180">
    <property type="entry name" value="H-NS-like_N"/>
</dbReference>
<evidence type="ECO:0000313" key="7">
    <source>
        <dbReference type="EMBL" id="QEW05680.1"/>
    </source>
</evidence>
<dbReference type="InterPro" id="IPR027444">
    <property type="entry name" value="H-NS_C_dom"/>
</dbReference>
<dbReference type="InterPro" id="IPR027454">
    <property type="entry name" value="Histone_HNS_N"/>
</dbReference>
<dbReference type="GO" id="GO:0003681">
    <property type="term" value="F:bent DNA binding"/>
    <property type="evidence" value="ECO:0007669"/>
    <property type="project" value="TreeGrafter"/>
</dbReference>
<comment type="subcellular location">
    <subcellularLocation>
        <location evidence="1">Cytoplasm</location>
        <location evidence="1">Nucleoid</location>
    </subcellularLocation>
</comment>
<proteinExistence type="inferred from homology"/>
<keyword evidence="4 5" id="KW-0238">DNA-binding</keyword>
<dbReference type="GO" id="GO:0009295">
    <property type="term" value="C:nucleoid"/>
    <property type="evidence" value="ECO:0007669"/>
    <property type="project" value="UniProtKB-SubCell"/>
</dbReference>
<dbReference type="GO" id="GO:0000976">
    <property type="term" value="F:transcription cis-regulatory region binding"/>
    <property type="evidence" value="ECO:0007669"/>
    <property type="project" value="TreeGrafter"/>
</dbReference>
<sequence>MSDFIKTLMRKNSLRKQCQELSVGDVEKVLSDLTDILAERKEDEAIKAAEENKRIEKIEQIRLAMKEAGLDISDLSELAEVAPKKTVKAKYYIVDAEGERHEWSGRGRTPVVFAEYMQQRGISKDQLPSVD</sequence>
<evidence type="ECO:0000256" key="1">
    <source>
        <dbReference type="ARBA" id="ARBA00004453"/>
    </source>
</evidence>
<evidence type="ECO:0000256" key="3">
    <source>
        <dbReference type="ARBA" id="ARBA00022490"/>
    </source>
</evidence>
<dbReference type="GO" id="GO:0005829">
    <property type="term" value="C:cytosol"/>
    <property type="evidence" value="ECO:0007669"/>
    <property type="project" value="TreeGrafter"/>
</dbReference>
<dbReference type="Pfam" id="PF00816">
    <property type="entry name" value="Histone_HNS"/>
    <property type="match status" value="1"/>
</dbReference>
<comment type="similarity">
    <text evidence="2 5">Belongs to the histone-like protein H-NS family.</text>
</comment>
<dbReference type="RefSeq" id="WP_151053724.1">
    <property type="nucleotide sequence ID" value="NZ_CP044222.1"/>
</dbReference>
<dbReference type="Proteomes" id="UP000325606">
    <property type="component" value="Chromosome"/>
</dbReference>
<dbReference type="KEGG" id="nik:F5I99_03805"/>
<evidence type="ECO:0000256" key="5">
    <source>
        <dbReference type="PIRNR" id="PIRNR002096"/>
    </source>
</evidence>
<keyword evidence="8" id="KW-1185">Reference proteome</keyword>
<dbReference type="Pfam" id="PF22470">
    <property type="entry name" value="Histone_HNS_N"/>
    <property type="match status" value="1"/>
</dbReference>
<dbReference type="AlphaFoldDB" id="A0A5J6LB06"/>
<dbReference type="InterPro" id="IPR037150">
    <property type="entry name" value="H-NS_C_dom_sf"/>
</dbReference>
<gene>
    <name evidence="7" type="ORF">F5I99_03805</name>
</gene>
<dbReference type="PIRSF" id="PIRSF002096">
    <property type="entry name" value="HnS"/>
    <property type="match status" value="1"/>
</dbReference>
<evidence type="ECO:0000256" key="2">
    <source>
        <dbReference type="ARBA" id="ARBA00010610"/>
    </source>
</evidence>
<dbReference type="SUPFAM" id="SSF81273">
    <property type="entry name" value="H-NS histone-like proteins"/>
    <property type="match status" value="2"/>
</dbReference>
<dbReference type="PANTHER" id="PTHR38097:SF2">
    <property type="entry name" value="DNA-BINDING PROTEIN STPA"/>
    <property type="match status" value="1"/>
</dbReference>
<dbReference type="EMBL" id="CP044222">
    <property type="protein sequence ID" value="QEW05680.1"/>
    <property type="molecule type" value="Genomic_DNA"/>
</dbReference>
<protein>
    <recommendedName>
        <fullName evidence="5">DNA-binding protein</fullName>
    </recommendedName>
</protein>
<dbReference type="PANTHER" id="PTHR38097">
    <property type="match status" value="1"/>
</dbReference>
<dbReference type="GO" id="GO:0046983">
    <property type="term" value="F:protein dimerization activity"/>
    <property type="evidence" value="ECO:0007669"/>
    <property type="project" value="InterPro"/>
</dbReference>
<keyword evidence="3" id="KW-0963">Cytoplasm</keyword>
<reference evidence="7 8" key="1">
    <citation type="submission" date="2019-09" db="EMBL/GenBank/DDBJ databases">
        <title>Nitrincola iocasae sp. nov., a bacterium isolated from the sediment collected at a cold seep field in South China Sea.</title>
        <authorList>
            <person name="Zhang H."/>
            <person name="Wang H."/>
            <person name="Li C."/>
        </authorList>
    </citation>
    <scope>NUCLEOTIDE SEQUENCE [LARGE SCALE GENOMIC DNA]</scope>
    <source>
        <strain evidence="7 8">KXZD1103</strain>
    </source>
</reference>
<accession>A0A5J6LB06</accession>
<evidence type="ECO:0000313" key="8">
    <source>
        <dbReference type="Proteomes" id="UP000325606"/>
    </source>
</evidence>
<dbReference type="GO" id="GO:0003680">
    <property type="term" value="F:minor groove of adenine-thymine-rich DNA binding"/>
    <property type="evidence" value="ECO:0007669"/>
    <property type="project" value="TreeGrafter"/>
</dbReference>
<feature type="domain" description="DNA-binding protein H-NS-like C-terminal" evidence="6">
    <location>
        <begin position="81"/>
        <end position="129"/>
    </location>
</feature>
<dbReference type="Gene3D" id="4.10.430.10">
    <property type="entry name" value="Histone-like protein H-NS, C-terminal domain"/>
    <property type="match status" value="1"/>
</dbReference>